<dbReference type="PANTHER" id="PTHR12110:SF53">
    <property type="entry name" value="BLR5974 PROTEIN"/>
    <property type="match status" value="1"/>
</dbReference>
<keyword evidence="3" id="KW-1185">Reference proteome</keyword>
<accession>A0ABW0VYV5</accession>
<keyword evidence="2" id="KW-0413">Isomerase</keyword>
<dbReference type="Gene3D" id="3.20.20.150">
    <property type="entry name" value="Divalent-metal-dependent TIM barrel enzymes"/>
    <property type="match status" value="1"/>
</dbReference>
<sequence length="208" mass="23585">MKICLSMWSLNRYWKETNFSTTDFVDFAATTKAEGVELLDLFWRDKETETLRVQEALKNNGLQMACYSATNNFAKLKSSDRLAQLNVLTESVDTAVFFEAKVVRVFSGDRWDQEVETVSDEQIHAWIIEGLKEAAFYAEKRGIMLCLENHGRFAASADQVLGIIRDVNSPALGSAFDTGNFLSVDDDPVQACDKLIRYIPHVHFKDLL</sequence>
<feature type="domain" description="Xylose isomerase-like TIM barrel" evidence="1">
    <location>
        <begin position="25"/>
        <end position="206"/>
    </location>
</feature>
<dbReference type="PANTHER" id="PTHR12110">
    <property type="entry name" value="HYDROXYPYRUVATE ISOMERASE"/>
    <property type="match status" value="1"/>
</dbReference>
<dbReference type="InterPro" id="IPR013022">
    <property type="entry name" value="Xyl_isomerase-like_TIM-brl"/>
</dbReference>
<dbReference type="Pfam" id="PF01261">
    <property type="entry name" value="AP_endonuc_2"/>
    <property type="match status" value="1"/>
</dbReference>
<gene>
    <name evidence="2" type="ORF">ACFPYJ_11265</name>
</gene>
<dbReference type="Proteomes" id="UP001596047">
    <property type="component" value="Unassembled WGS sequence"/>
</dbReference>
<dbReference type="RefSeq" id="WP_379188222.1">
    <property type="nucleotide sequence ID" value="NZ_JBHSOW010000040.1"/>
</dbReference>
<organism evidence="2 3">
    <name type="scientific">Paenibacillus solisilvae</name>
    <dbReference type="NCBI Taxonomy" id="2486751"/>
    <lineage>
        <taxon>Bacteria</taxon>
        <taxon>Bacillati</taxon>
        <taxon>Bacillota</taxon>
        <taxon>Bacilli</taxon>
        <taxon>Bacillales</taxon>
        <taxon>Paenibacillaceae</taxon>
        <taxon>Paenibacillus</taxon>
    </lineage>
</organism>
<name>A0ABW0VYV5_9BACL</name>
<dbReference type="GO" id="GO:0016853">
    <property type="term" value="F:isomerase activity"/>
    <property type="evidence" value="ECO:0007669"/>
    <property type="project" value="UniProtKB-KW"/>
</dbReference>
<dbReference type="InterPro" id="IPR050312">
    <property type="entry name" value="IolE/XylAMocC-like"/>
</dbReference>
<dbReference type="SUPFAM" id="SSF51658">
    <property type="entry name" value="Xylose isomerase-like"/>
    <property type="match status" value="1"/>
</dbReference>
<reference evidence="3" key="1">
    <citation type="journal article" date="2019" name="Int. J. Syst. Evol. Microbiol.">
        <title>The Global Catalogue of Microorganisms (GCM) 10K type strain sequencing project: providing services to taxonomists for standard genome sequencing and annotation.</title>
        <authorList>
            <consortium name="The Broad Institute Genomics Platform"/>
            <consortium name="The Broad Institute Genome Sequencing Center for Infectious Disease"/>
            <person name="Wu L."/>
            <person name="Ma J."/>
        </authorList>
    </citation>
    <scope>NUCLEOTIDE SEQUENCE [LARGE SCALE GENOMIC DNA]</scope>
    <source>
        <strain evidence="3">CGMCC 1.3240</strain>
    </source>
</reference>
<evidence type="ECO:0000313" key="3">
    <source>
        <dbReference type="Proteomes" id="UP001596047"/>
    </source>
</evidence>
<comment type="caution">
    <text evidence="2">The sequence shown here is derived from an EMBL/GenBank/DDBJ whole genome shotgun (WGS) entry which is preliminary data.</text>
</comment>
<evidence type="ECO:0000313" key="2">
    <source>
        <dbReference type="EMBL" id="MFC5649691.1"/>
    </source>
</evidence>
<evidence type="ECO:0000259" key="1">
    <source>
        <dbReference type="Pfam" id="PF01261"/>
    </source>
</evidence>
<dbReference type="EMBL" id="JBHSOW010000040">
    <property type="protein sequence ID" value="MFC5649691.1"/>
    <property type="molecule type" value="Genomic_DNA"/>
</dbReference>
<proteinExistence type="predicted"/>
<dbReference type="InterPro" id="IPR036237">
    <property type="entry name" value="Xyl_isomerase-like_sf"/>
</dbReference>
<protein>
    <submittedName>
        <fullName evidence="2">Sugar phosphate isomerase/epimerase family protein</fullName>
    </submittedName>
</protein>